<reference evidence="2" key="2">
    <citation type="submission" date="2020-08" db="EMBL/GenBank/DDBJ databases">
        <authorList>
            <person name="Lai Q."/>
        </authorList>
    </citation>
    <scope>NUCLEOTIDE SEQUENCE</scope>
    <source>
        <strain evidence="2">S27-2</strain>
    </source>
</reference>
<evidence type="ECO:0000313" key="2">
    <source>
        <dbReference type="EMBL" id="MBC3765584.1"/>
    </source>
</evidence>
<comment type="caution">
    <text evidence="2">The sequence shown here is derived from an EMBL/GenBank/DDBJ whole genome shotgun (WGS) entry which is preliminary data.</text>
</comment>
<evidence type="ECO:0000259" key="1">
    <source>
        <dbReference type="SMART" id="SM00421"/>
    </source>
</evidence>
<keyword evidence="3" id="KW-1185">Reference proteome</keyword>
<name>A0A8J6ISP2_9ALTE</name>
<dbReference type="CDD" id="cd06170">
    <property type="entry name" value="LuxR_C_like"/>
    <property type="match status" value="1"/>
</dbReference>
<dbReference type="GO" id="GO:0003677">
    <property type="term" value="F:DNA binding"/>
    <property type="evidence" value="ECO:0007669"/>
    <property type="project" value="InterPro"/>
</dbReference>
<sequence>MTDKNRINSTDFILELIEETYSASRTGQWQGLLDKLLQVTASNKAFFYLTELASETPAILEYSTTINVPAKLIQDYQARPFEDPYYSVSKDMSEGDVLVLNHYLDLTEYQHTDFYQNVIVPMDSAQVITSCLCRDGKHEAMLALNRGFNDPDYTVDEINLLKKLAPHLSRAMHIFKEINLLKQYSALTKHVIDQSTQAVIVTDEHGKIILSNDFANKHLTQGMPVSIQANHLLIDTPVYQQMLLNNIQQCAHQQFSSIGEQQTLIVTNDNYQEARIRVSPLQRENGIVEISTPCALVTIKLQHTIDWVQFNNEYNLTPKELELLQALNNKQTLKDIATSKEVAYNTLRVHLQNIYRKMNINSQIELMATLAAFSQ</sequence>
<protein>
    <recommendedName>
        <fullName evidence="1">HTH luxR-type domain-containing protein</fullName>
    </recommendedName>
</protein>
<dbReference type="SUPFAM" id="SSF46894">
    <property type="entry name" value="C-terminal effector domain of the bipartite response regulators"/>
    <property type="match status" value="1"/>
</dbReference>
<gene>
    <name evidence="2" type="ORF">H8B19_06830</name>
</gene>
<dbReference type="InterPro" id="IPR035965">
    <property type="entry name" value="PAS-like_dom_sf"/>
</dbReference>
<dbReference type="InterPro" id="IPR036388">
    <property type="entry name" value="WH-like_DNA-bd_sf"/>
</dbReference>
<dbReference type="InterPro" id="IPR000792">
    <property type="entry name" value="Tscrpt_reg_LuxR_C"/>
</dbReference>
<reference evidence="2" key="1">
    <citation type="journal article" date="2018" name="Int. J. Syst. Evol. Microbiol.">
        <title>Neptunicella marina gen. nov., sp. nov., isolated from surface seawater.</title>
        <authorList>
            <person name="Liu X."/>
            <person name="Lai Q."/>
            <person name="Du Y."/>
            <person name="Zhang X."/>
            <person name="Liu Z."/>
            <person name="Sun F."/>
            <person name="Shao Z."/>
        </authorList>
    </citation>
    <scope>NUCLEOTIDE SEQUENCE</scope>
    <source>
        <strain evidence="2">S27-2</strain>
    </source>
</reference>
<dbReference type="SMART" id="SM00421">
    <property type="entry name" value="HTH_LUXR"/>
    <property type="match status" value="1"/>
</dbReference>
<dbReference type="RefSeq" id="WP_186506055.1">
    <property type="nucleotide sequence ID" value="NZ_JACNEP010000004.1"/>
</dbReference>
<dbReference type="InterPro" id="IPR016032">
    <property type="entry name" value="Sig_transdc_resp-reg_C-effctor"/>
</dbReference>
<dbReference type="EMBL" id="JACNEP010000004">
    <property type="protein sequence ID" value="MBC3765584.1"/>
    <property type="molecule type" value="Genomic_DNA"/>
</dbReference>
<proteinExistence type="predicted"/>
<feature type="domain" description="HTH luxR-type" evidence="1">
    <location>
        <begin position="313"/>
        <end position="370"/>
    </location>
</feature>
<accession>A0A8J6ISP2</accession>
<dbReference type="GO" id="GO:0006355">
    <property type="term" value="P:regulation of DNA-templated transcription"/>
    <property type="evidence" value="ECO:0007669"/>
    <property type="project" value="InterPro"/>
</dbReference>
<dbReference type="Pfam" id="PF00196">
    <property type="entry name" value="GerE"/>
    <property type="match status" value="1"/>
</dbReference>
<organism evidence="2 3">
    <name type="scientific">Neptunicella marina</name>
    <dbReference type="NCBI Taxonomy" id="2125989"/>
    <lineage>
        <taxon>Bacteria</taxon>
        <taxon>Pseudomonadati</taxon>
        <taxon>Pseudomonadota</taxon>
        <taxon>Gammaproteobacteria</taxon>
        <taxon>Alteromonadales</taxon>
        <taxon>Alteromonadaceae</taxon>
        <taxon>Neptunicella</taxon>
    </lineage>
</organism>
<dbReference type="SUPFAM" id="SSF55785">
    <property type="entry name" value="PYP-like sensor domain (PAS domain)"/>
    <property type="match status" value="1"/>
</dbReference>
<dbReference type="Proteomes" id="UP000601768">
    <property type="component" value="Unassembled WGS sequence"/>
</dbReference>
<evidence type="ECO:0000313" key="3">
    <source>
        <dbReference type="Proteomes" id="UP000601768"/>
    </source>
</evidence>
<dbReference type="Gene3D" id="1.10.10.10">
    <property type="entry name" value="Winged helix-like DNA-binding domain superfamily/Winged helix DNA-binding domain"/>
    <property type="match status" value="1"/>
</dbReference>
<dbReference type="AlphaFoldDB" id="A0A8J6ISP2"/>